<dbReference type="Gene3D" id="3.40.710.10">
    <property type="entry name" value="DD-peptidase/beta-lactamase superfamily"/>
    <property type="match status" value="1"/>
</dbReference>
<name>A0A498C1F9_9MICO</name>
<reference evidence="4 5" key="1">
    <citation type="journal article" date="2015" name="Stand. Genomic Sci.">
        <title>Genomic Encyclopedia of Bacterial and Archaeal Type Strains, Phase III: the genomes of soil and plant-associated and newly described type strains.</title>
        <authorList>
            <person name="Whitman W.B."/>
            <person name="Woyke T."/>
            <person name="Klenk H.P."/>
            <person name="Zhou Y."/>
            <person name="Lilburn T.G."/>
            <person name="Beck B.J."/>
            <person name="De Vos P."/>
            <person name="Vandamme P."/>
            <person name="Eisen J.A."/>
            <person name="Garrity G."/>
            <person name="Hugenholtz P."/>
            <person name="Kyrpides N.C."/>
        </authorList>
    </citation>
    <scope>NUCLEOTIDE SEQUENCE [LARGE SCALE GENOMIC DNA]</scope>
    <source>
        <strain evidence="4 5">S2T63</strain>
    </source>
</reference>
<dbReference type="Pfam" id="PF00768">
    <property type="entry name" value="Peptidase_S11"/>
    <property type="match status" value="1"/>
</dbReference>
<gene>
    <name evidence="4" type="ORF">C7474_2853</name>
</gene>
<organism evidence="4 5">
    <name type="scientific">Microbacterium telephonicum</name>
    <dbReference type="NCBI Taxonomy" id="1714841"/>
    <lineage>
        <taxon>Bacteria</taxon>
        <taxon>Bacillati</taxon>
        <taxon>Actinomycetota</taxon>
        <taxon>Actinomycetes</taxon>
        <taxon>Micrococcales</taxon>
        <taxon>Microbacteriaceae</taxon>
        <taxon>Microbacterium</taxon>
    </lineage>
</organism>
<keyword evidence="4" id="KW-0645">Protease</keyword>
<comment type="caution">
    <text evidence="4">The sequence shown here is derived from an EMBL/GenBank/DDBJ whole genome shotgun (WGS) entry which is preliminary data.</text>
</comment>
<feature type="transmembrane region" description="Helical" evidence="2">
    <location>
        <begin position="85"/>
        <end position="106"/>
    </location>
</feature>
<keyword evidence="2" id="KW-0812">Transmembrane</keyword>
<feature type="region of interest" description="Disordered" evidence="1">
    <location>
        <begin position="1"/>
        <end position="38"/>
    </location>
</feature>
<dbReference type="SUPFAM" id="SSF56601">
    <property type="entry name" value="beta-lactamase/transpeptidase-like"/>
    <property type="match status" value="1"/>
</dbReference>
<keyword evidence="2" id="KW-1133">Transmembrane helix</keyword>
<dbReference type="InterPro" id="IPR012338">
    <property type="entry name" value="Beta-lactam/transpept-like"/>
</dbReference>
<accession>A0A498C1F9</accession>
<keyword evidence="4" id="KW-0378">Hydrolase</keyword>
<dbReference type="EMBL" id="RCDB01000004">
    <property type="protein sequence ID" value="RLK46668.1"/>
    <property type="molecule type" value="Genomic_DNA"/>
</dbReference>
<sequence>MSTLDAPPDPAETSEQSASEMPAPEQPASEIPASEIPASDQQVLVTYSGRRALTWLDDDSVGPVPTPAQGYPADLLAKRPHRTPLRATVVIPMLAIVALVGAYVAATQLWPLHAVPPEASVVEVAPLAASDTAVAWPATGTAGVGVDGITADAVSTDAVTSIASITKLVTALMVLDESPLAAGESGPTYTFTNADRRSYQGFLARGESALAYPVGGSLTQYQLLQGALIGSAGNYADYLASRYWTTDAVFASAARTWLARHNLAGITVVEPTGIDPENAATPEAVIALGELALANPVVAEIVKTPQVDLPGAGTVANTNDLLADPTVVGLKTGTLDGQYNLLAAKDVTVGETTVRVFATALGQPDDAARDGETQRLLDAVAAEVAAPPVMPAGTRIGVVTTPWGASSDIVTDADIWVVLWNRASASAAPTVDLGEARTAGADVGTLTLTGPLGKATVAAHLTDDLPDPDGWWRLTHPLELFGLVD</sequence>
<evidence type="ECO:0000313" key="4">
    <source>
        <dbReference type="EMBL" id="RLK46668.1"/>
    </source>
</evidence>
<protein>
    <submittedName>
        <fullName evidence="4">D-alanyl-D-alanine carboxypeptidase (Penicillin-binding protein 5/6)</fullName>
    </submittedName>
</protein>
<keyword evidence="5" id="KW-1185">Reference proteome</keyword>
<feature type="domain" description="Peptidase S11 D-alanyl-D-alanine carboxypeptidase A N-terminal" evidence="3">
    <location>
        <begin position="156"/>
        <end position="342"/>
    </location>
</feature>
<dbReference type="RefSeq" id="WP_241965275.1">
    <property type="nucleotide sequence ID" value="NZ_RCDB01000004.1"/>
</dbReference>
<evidence type="ECO:0000259" key="3">
    <source>
        <dbReference type="Pfam" id="PF00768"/>
    </source>
</evidence>
<dbReference type="GO" id="GO:0006508">
    <property type="term" value="P:proteolysis"/>
    <property type="evidence" value="ECO:0007669"/>
    <property type="project" value="InterPro"/>
</dbReference>
<evidence type="ECO:0000256" key="1">
    <source>
        <dbReference type="SAM" id="MobiDB-lite"/>
    </source>
</evidence>
<dbReference type="InterPro" id="IPR001967">
    <property type="entry name" value="Peptidase_S11_N"/>
</dbReference>
<keyword evidence="4" id="KW-0121">Carboxypeptidase</keyword>
<proteinExistence type="predicted"/>
<dbReference type="GO" id="GO:0009002">
    <property type="term" value="F:serine-type D-Ala-D-Ala carboxypeptidase activity"/>
    <property type="evidence" value="ECO:0007669"/>
    <property type="project" value="InterPro"/>
</dbReference>
<dbReference type="Proteomes" id="UP000273158">
    <property type="component" value="Unassembled WGS sequence"/>
</dbReference>
<evidence type="ECO:0000256" key="2">
    <source>
        <dbReference type="SAM" id="Phobius"/>
    </source>
</evidence>
<keyword evidence="2" id="KW-0472">Membrane</keyword>
<dbReference type="AlphaFoldDB" id="A0A498C1F9"/>
<evidence type="ECO:0000313" key="5">
    <source>
        <dbReference type="Proteomes" id="UP000273158"/>
    </source>
</evidence>